<evidence type="ECO:0000256" key="1">
    <source>
        <dbReference type="SAM" id="SignalP"/>
    </source>
</evidence>
<accession>A0AA96F5C2</accession>
<dbReference type="EMBL" id="CP134890">
    <property type="protein sequence ID" value="WNM21755.1"/>
    <property type="molecule type" value="Genomic_DNA"/>
</dbReference>
<accession>A0AA96F0J5</accession>
<organism evidence="3 4">
    <name type="scientific">Flavobacterium capsici</name>
    <dbReference type="NCBI Taxonomy" id="3075618"/>
    <lineage>
        <taxon>Bacteria</taxon>
        <taxon>Pseudomonadati</taxon>
        <taxon>Bacteroidota</taxon>
        <taxon>Flavobacteriia</taxon>
        <taxon>Flavobacteriales</taxon>
        <taxon>Flavobacteriaceae</taxon>
        <taxon>Flavobacterium</taxon>
    </lineage>
</organism>
<proteinExistence type="predicted"/>
<gene>
    <name evidence="3" type="ORF">RN605_00010</name>
    <name evidence="2" type="ORF">RN608_06710</name>
</gene>
<keyword evidence="4" id="KW-1185">Reference proteome</keyword>
<keyword evidence="1" id="KW-0732">Signal</keyword>
<dbReference type="RefSeq" id="WP_313325710.1">
    <property type="nucleotide sequence ID" value="NZ_CP134878.1"/>
</dbReference>
<reference evidence="3 4" key="1">
    <citation type="submission" date="2023-09" db="EMBL/GenBank/DDBJ databases">
        <title>Flavobacterium sp. a novel bacteria isolate from Pepper rhizosphere.</title>
        <authorList>
            <person name="Peng Y."/>
            <person name="Lee J."/>
        </authorList>
    </citation>
    <scope>NUCLEOTIDE SEQUENCE [LARGE SCALE GENOMIC DNA]</scope>
    <source>
        <strain evidence="2">PMR2A8</strain>
        <strain evidence="3 4">PMTSA4</strain>
    </source>
</reference>
<dbReference type="EMBL" id="CP134878">
    <property type="protein sequence ID" value="WNM20365.1"/>
    <property type="molecule type" value="Genomic_DNA"/>
</dbReference>
<feature type="chain" id="PRO_5044705313" evidence="1">
    <location>
        <begin position="29"/>
        <end position="136"/>
    </location>
</feature>
<dbReference type="AlphaFoldDB" id="A0AA96F5C2"/>
<evidence type="ECO:0000313" key="2">
    <source>
        <dbReference type="EMBL" id="WNM20365.1"/>
    </source>
</evidence>
<sequence length="136" mass="15514">MNKIIFNSRCIINAIALAIVFCGGSLFAQQNTFSGKQMTQEENSLPSKATFLNKTSIILNQDVSLSEFYIADLSIFNFTSAEEAKSFFDSKSDNLLSFKIDFPLKKVIIHLHLKYADKSWDKTNWNTYLNNKLLNQ</sequence>
<evidence type="ECO:0000313" key="4">
    <source>
        <dbReference type="Proteomes" id="UP001304515"/>
    </source>
</evidence>
<dbReference type="KEGG" id="fcj:RN605_00010"/>
<evidence type="ECO:0000313" key="3">
    <source>
        <dbReference type="EMBL" id="WNM21755.1"/>
    </source>
</evidence>
<protein>
    <submittedName>
        <fullName evidence="3">Uncharacterized protein</fullName>
    </submittedName>
</protein>
<name>A0AA96F5C2_9FLAO</name>
<feature type="signal peptide" evidence="1">
    <location>
        <begin position="1"/>
        <end position="28"/>
    </location>
</feature>
<dbReference type="Proteomes" id="UP001304515">
    <property type="component" value="Chromosome"/>
</dbReference>